<dbReference type="Proteomes" id="UP000037432">
    <property type="component" value="Unassembled WGS sequence"/>
</dbReference>
<comment type="caution">
    <text evidence="6">The sequence shown here is derived from an EMBL/GenBank/DDBJ whole genome shotgun (WGS) entry which is preliminary data.</text>
</comment>
<proteinExistence type="predicted"/>
<dbReference type="OrthoDB" id="4143918at2"/>
<sequence length="202" mass="22230">MAVTAKSDLRERRRLATQAEIEDAALDLFERQGCGHTTVLEIARAAGVSQSTFFRYFATKEDTALGSHRAFESAFVARLGDAEARPLNLRDIEEVIAATLGDLSTDGADVLGRIRRVRGLLMRDTALRSAALGWEAGQCQRFLGLLADATGTESVDQRVRMMLETVSVTLRVAFDEWASEGDADLVEVYRTTCAWLRDVVSD</sequence>
<accession>A0A0J7ZH28</accession>
<dbReference type="InterPro" id="IPR009057">
    <property type="entry name" value="Homeodomain-like_sf"/>
</dbReference>
<dbReference type="InterPro" id="IPR001647">
    <property type="entry name" value="HTH_TetR"/>
</dbReference>
<protein>
    <recommendedName>
        <fullName evidence="5">HTH tetR-type domain-containing protein</fullName>
    </recommendedName>
</protein>
<evidence type="ECO:0000256" key="2">
    <source>
        <dbReference type="ARBA" id="ARBA00023125"/>
    </source>
</evidence>
<dbReference type="PANTHER" id="PTHR30055:SF238">
    <property type="entry name" value="MYCOFACTOCIN BIOSYNTHESIS TRANSCRIPTIONAL REGULATOR MFTR-RELATED"/>
    <property type="match status" value="1"/>
</dbReference>
<gene>
    <name evidence="6" type="ORF">ACM01_11145</name>
</gene>
<reference evidence="6 7" key="1">
    <citation type="submission" date="2015-06" db="EMBL/GenBank/DDBJ databases">
        <authorList>
            <person name="Ju K.-S."/>
            <person name="Doroghazi J.R."/>
            <person name="Metcalf W.W."/>
        </authorList>
    </citation>
    <scope>NUCLEOTIDE SEQUENCE [LARGE SCALE GENOMIC DNA]</scope>
    <source>
        <strain evidence="6 7">NRRL 3414</strain>
    </source>
</reference>
<dbReference type="GO" id="GO:0000976">
    <property type="term" value="F:transcription cis-regulatory region binding"/>
    <property type="evidence" value="ECO:0007669"/>
    <property type="project" value="TreeGrafter"/>
</dbReference>
<keyword evidence="2 4" id="KW-0238">DNA-binding</keyword>
<evidence type="ECO:0000313" key="7">
    <source>
        <dbReference type="Proteomes" id="UP000037432"/>
    </source>
</evidence>
<dbReference type="InterPro" id="IPR050109">
    <property type="entry name" value="HTH-type_TetR-like_transc_reg"/>
</dbReference>
<evidence type="ECO:0000313" key="6">
    <source>
        <dbReference type="EMBL" id="KMS75189.1"/>
    </source>
</evidence>
<dbReference type="PATRIC" id="fig|1938.3.peg.2222"/>
<keyword evidence="3" id="KW-0804">Transcription</keyword>
<dbReference type="Gene3D" id="1.10.357.10">
    <property type="entry name" value="Tetracycline Repressor, domain 2"/>
    <property type="match status" value="1"/>
</dbReference>
<evidence type="ECO:0000259" key="5">
    <source>
        <dbReference type="PROSITE" id="PS50977"/>
    </source>
</evidence>
<dbReference type="Pfam" id="PF00440">
    <property type="entry name" value="TetR_N"/>
    <property type="match status" value="1"/>
</dbReference>
<dbReference type="PANTHER" id="PTHR30055">
    <property type="entry name" value="HTH-TYPE TRANSCRIPTIONAL REGULATOR RUTR"/>
    <property type="match status" value="1"/>
</dbReference>
<dbReference type="PRINTS" id="PR00455">
    <property type="entry name" value="HTHTETR"/>
</dbReference>
<dbReference type="GO" id="GO:0003700">
    <property type="term" value="F:DNA-binding transcription factor activity"/>
    <property type="evidence" value="ECO:0007669"/>
    <property type="project" value="TreeGrafter"/>
</dbReference>
<evidence type="ECO:0000256" key="3">
    <source>
        <dbReference type="ARBA" id="ARBA00023163"/>
    </source>
</evidence>
<evidence type="ECO:0000256" key="4">
    <source>
        <dbReference type="PROSITE-ProRule" id="PRU00335"/>
    </source>
</evidence>
<feature type="DNA-binding region" description="H-T-H motif" evidence="4">
    <location>
        <begin position="38"/>
        <end position="57"/>
    </location>
</feature>
<dbReference type="PROSITE" id="PS50977">
    <property type="entry name" value="HTH_TETR_2"/>
    <property type="match status" value="1"/>
</dbReference>
<dbReference type="EMBL" id="LFNT01000009">
    <property type="protein sequence ID" value="KMS75189.1"/>
    <property type="molecule type" value="Genomic_DNA"/>
</dbReference>
<organism evidence="6 7">
    <name type="scientific">Streptomyces viridochromogenes</name>
    <dbReference type="NCBI Taxonomy" id="1938"/>
    <lineage>
        <taxon>Bacteria</taxon>
        <taxon>Bacillati</taxon>
        <taxon>Actinomycetota</taxon>
        <taxon>Actinomycetes</taxon>
        <taxon>Kitasatosporales</taxon>
        <taxon>Streptomycetaceae</taxon>
        <taxon>Streptomyces</taxon>
    </lineage>
</organism>
<dbReference type="AlphaFoldDB" id="A0A0J7ZH28"/>
<dbReference type="SUPFAM" id="SSF46689">
    <property type="entry name" value="Homeodomain-like"/>
    <property type="match status" value="1"/>
</dbReference>
<feature type="domain" description="HTH tetR-type" evidence="5">
    <location>
        <begin position="15"/>
        <end position="75"/>
    </location>
</feature>
<keyword evidence="1" id="KW-0805">Transcription regulation</keyword>
<evidence type="ECO:0000256" key="1">
    <source>
        <dbReference type="ARBA" id="ARBA00023015"/>
    </source>
</evidence>
<name>A0A0J7ZH28_STRVR</name>